<reference evidence="1" key="1">
    <citation type="journal article" date="2020" name="Stud. Mycol.">
        <title>101 Dothideomycetes genomes: a test case for predicting lifestyles and emergence of pathogens.</title>
        <authorList>
            <person name="Haridas S."/>
            <person name="Albert R."/>
            <person name="Binder M."/>
            <person name="Bloem J."/>
            <person name="Labutti K."/>
            <person name="Salamov A."/>
            <person name="Andreopoulos B."/>
            <person name="Baker S."/>
            <person name="Barry K."/>
            <person name="Bills G."/>
            <person name="Bluhm B."/>
            <person name="Cannon C."/>
            <person name="Castanera R."/>
            <person name="Culley D."/>
            <person name="Daum C."/>
            <person name="Ezra D."/>
            <person name="Gonzalez J."/>
            <person name="Henrissat B."/>
            <person name="Kuo A."/>
            <person name="Liang C."/>
            <person name="Lipzen A."/>
            <person name="Lutzoni F."/>
            <person name="Magnuson J."/>
            <person name="Mondo S."/>
            <person name="Nolan M."/>
            <person name="Ohm R."/>
            <person name="Pangilinan J."/>
            <person name="Park H.-J."/>
            <person name="Ramirez L."/>
            <person name="Alfaro M."/>
            <person name="Sun H."/>
            <person name="Tritt A."/>
            <person name="Yoshinaga Y."/>
            <person name="Zwiers L.-H."/>
            <person name="Turgeon B."/>
            <person name="Goodwin S."/>
            <person name="Spatafora J."/>
            <person name="Crous P."/>
            <person name="Grigoriev I."/>
        </authorList>
    </citation>
    <scope>NUCLEOTIDE SEQUENCE</scope>
    <source>
        <strain evidence="1">CBS 207.26</strain>
    </source>
</reference>
<protein>
    <submittedName>
        <fullName evidence="1">Uncharacterized protein</fullName>
    </submittedName>
</protein>
<dbReference type="EMBL" id="ML994650">
    <property type="protein sequence ID" value="KAF2182068.1"/>
    <property type="molecule type" value="Genomic_DNA"/>
</dbReference>
<keyword evidence="2" id="KW-1185">Reference proteome</keyword>
<accession>A0A6A6DV70</accession>
<proteinExistence type="predicted"/>
<dbReference type="Proteomes" id="UP000800200">
    <property type="component" value="Unassembled WGS sequence"/>
</dbReference>
<name>A0A6A6DV70_9PEZI</name>
<organism evidence="1 2">
    <name type="scientific">Zopfia rhizophila CBS 207.26</name>
    <dbReference type="NCBI Taxonomy" id="1314779"/>
    <lineage>
        <taxon>Eukaryota</taxon>
        <taxon>Fungi</taxon>
        <taxon>Dikarya</taxon>
        <taxon>Ascomycota</taxon>
        <taxon>Pezizomycotina</taxon>
        <taxon>Dothideomycetes</taxon>
        <taxon>Dothideomycetes incertae sedis</taxon>
        <taxon>Zopfiaceae</taxon>
        <taxon>Zopfia</taxon>
    </lineage>
</organism>
<gene>
    <name evidence="1" type="ORF">K469DRAFT_253169</name>
</gene>
<sequence>MSSRLEHRTPTCKAPQSKHRCLSWRTRWLPVPVHGCFGQGRTFRTIICQEHDSIPVYLPKSQGGEECGLSAGSISVILNAQEPLASRMGIQFLAFRKRKMHVT</sequence>
<evidence type="ECO:0000313" key="2">
    <source>
        <dbReference type="Proteomes" id="UP000800200"/>
    </source>
</evidence>
<dbReference type="AlphaFoldDB" id="A0A6A6DV70"/>
<evidence type="ECO:0000313" key="1">
    <source>
        <dbReference type="EMBL" id="KAF2182068.1"/>
    </source>
</evidence>